<keyword evidence="4" id="KW-1185">Reference proteome</keyword>
<evidence type="ECO:0000313" key="4">
    <source>
        <dbReference type="Proteomes" id="UP000261600"/>
    </source>
</evidence>
<keyword evidence="1" id="KW-1015">Disulfide bond</keyword>
<dbReference type="Pfam" id="PF01562">
    <property type="entry name" value="Pep_M12B_propep"/>
    <property type="match status" value="1"/>
</dbReference>
<evidence type="ECO:0000256" key="1">
    <source>
        <dbReference type="ARBA" id="ARBA00023157"/>
    </source>
</evidence>
<name>A0A3Q3IJI1_MONAL</name>
<protein>
    <recommendedName>
        <fullName evidence="2">Peptidase M12B propeptide domain-containing protein</fullName>
    </recommendedName>
</protein>
<dbReference type="Ensembl" id="ENSMALT00000005024.1">
    <property type="protein sequence ID" value="ENSMALP00000004913.1"/>
    <property type="gene ID" value="ENSMALG00000003545.1"/>
</dbReference>
<evidence type="ECO:0000259" key="2">
    <source>
        <dbReference type="Pfam" id="PF01562"/>
    </source>
</evidence>
<dbReference type="AlphaFoldDB" id="A0A3Q3IJI1"/>
<organism evidence="3 4">
    <name type="scientific">Monopterus albus</name>
    <name type="common">Swamp eel</name>
    <dbReference type="NCBI Taxonomy" id="43700"/>
    <lineage>
        <taxon>Eukaryota</taxon>
        <taxon>Metazoa</taxon>
        <taxon>Chordata</taxon>
        <taxon>Craniata</taxon>
        <taxon>Vertebrata</taxon>
        <taxon>Euteleostomi</taxon>
        <taxon>Actinopterygii</taxon>
        <taxon>Neopterygii</taxon>
        <taxon>Teleostei</taxon>
        <taxon>Neoteleostei</taxon>
        <taxon>Acanthomorphata</taxon>
        <taxon>Anabantaria</taxon>
        <taxon>Synbranchiformes</taxon>
        <taxon>Synbranchidae</taxon>
        <taxon>Monopterus</taxon>
    </lineage>
</organism>
<sequence length="83" mass="9249">MYCVRFVTVFAEDTDSALFLQVSYVVGVDGSDHVVHLERNELLLPADFTVFTYSRNGSLITSTPPVQVTHTQCSFCFSSAKRP</sequence>
<dbReference type="InterPro" id="IPR002870">
    <property type="entry name" value="Peptidase_M12B_N"/>
</dbReference>
<reference evidence="3" key="2">
    <citation type="submission" date="2025-09" db="UniProtKB">
        <authorList>
            <consortium name="Ensembl"/>
        </authorList>
    </citation>
    <scope>IDENTIFICATION</scope>
</reference>
<feature type="domain" description="Peptidase M12B propeptide" evidence="2">
    <location>
        <begin position="20"/>
        <end position="74"/>
    </location>
</feature>
<evidence type="ECO:0000313" key="3">
    <source>
        <dbReference type="Ensembl" id="ENSMALP00000004913.1"/>
    </source>
</evidence>
<accession>A0A3Q3IJI1</accession>
<reference evidence="3" key="1">
    <citation type="submission" date="2025-08" db="UniProtKB">
        <authorList>
            <consortium name="Ensembl"/>
        </authorList>
    </citation>
    <scope>IDENTIFICATION</scope>
</reference>
<dbReference type="Proteomes" id="UP000261600">
    <property type="component" value="Unplaced"/>
</dbReference>
<proteinExistence type="predicted"/>